<keyword evidence="3" id="KW-1185">Reference proteome</keyword>
<feature type="region of interest" description="Disordered" evidence="1">
    <location>
        <begin position="1"/>
        <end position="38"/>
    </location>
</feature>
<proteinExistence type="predicted"/>
<evidence type="ECO:0000256" key="1">
    <source>
        <dbReference type="SAM" id="MobiDB-lite"/>
    </source>
</evidence>
<accession>A0A0C3ATN1</accession>
<feature type="compositionally biased region" description="Polar residues" evidence="1">
    <location>
        <begin position="1"/>
        <end position="14"/>
    </location>
</feature>
<dbReference type="AlphaFoldDB" id="A0A0C3ATN1"/>
<dbReference type="Proteomes" id="UP000054097">
    <property type="component" value="Unassembled WGS sequence"/>
</dbReference>
<name>A0A0C3ATN1_SERVB</name>
<protein>
    <submittedName>
        <fullName evidence="2">Uncharacterized protein</fullName>
    </submittedName>
</protein>
<sequence>MSLGQSPQVLQSGASRKRSNWPLMTTPIPKEEEASQYSRKELSGTGCVQSCIPTRGFASTDAHHSRQSSCERDKIHTVLEV</sequence>
<gene>
    <name evidence="2" type="ORF">M408DRAFT_263891</name>
</gene>
<feature type="compositionally biased region" description="Basic and acidic residues" evidence="1">
    <location>
        <begin position="29"/>
        <end position="38"/>
    </location>
</feature>
<dbReference type="HOGENOM" id="CLU_2575349_0_0_1"/>
<organism evidence="2 3">
    <name type="scientific">Serendipita vermifera MAFF 305830</name>
    <dbReference type="NCBI Taxonomy" id="933852"/>
    <lineage>
        <taxon>Eukaryota</taxon>
        <taxon>Fungi</taxon>
        <taxon>Dikarya</taxon>
        <taxon>Basidiomycota</taxon>
        <taxon>Agaricomycotina</taxon>
        <taxon>Agaricomycetes</taxon>
        <taxon>Sebacinales</taxon>
        <taxon>Serendipitaceae</taxon>
        <taxon>Serendipita</taxon>
    </lineage>
</organism>
<dbReference type="EMBL" id="KN824338">
    <property type="protein sequence ID" value="KIM23379.1"/>
    <property type="molecule type" value="Genomic_DNA"/>
</dbReference>
<reference evidence="3" key="2">
    <citation type="submission" date="2015-01" db="EMBL/GenBank/DDBJ databases">
        <title>Evolutionary Origins and Diversification of the Mycorrhizal Mutualists.</title>
        <authorList>
            <consortium name="DOE Joint Genome Institute"/>
            <consortium name="Mycorrhizal Genomics Consortium"/>
            <person name="Kohler A."/>
            <person name="Kuo A."/>
            <person name="Nagy L.G."/>
            <person name="Floudas D."/>
            <person name="Copeland A."/>
            <person name="Barry K.W."/>
            <person name="Cichocki N."/>
            <person name="Veneault-Fourrey C."/>
            <person name="LaButti K."/>
            <person name="Lindquist E.A."/>
            <person name="Lipzen A."/>
            <person name="Lundell T."/>
            <person name="Morin E."/>
            <person name="Murat C."/>
            <person name="Riley R."/>
            <person name="Ohm R."/>
            <person name="Sun H."/>
            <person name="Tunlid A."/>
            <person name="Henrissat B."/>
            <person name="Grigoriev I.V."/>
            <person name="Hibbett D.S."/>
            <person name="Martin F."/>
        </authorList>
    </citation>
    <scope>NUCLEOTIDE SEQUENCE [LARGE SCALE GENOMIC DNA]</scope>
    <source>
        <strain evidence="3">MAFF 305830</strain>
    </source>
</reference>
<reference evidence="2 3" key="1">
    <citation type="submission" date="2014-04" db="EMBL/GenBank/DDBJ databases">
        <authorList>
            <consortium name="DOE Joint Genome Institute"/>
            <person name="Kuo A."/>
            <person name="Zuccaro A."/>
            <person name="Kohler A."/>
            <person name="Nagy L.G."/>
            <person name="Floudas D."/>
            <person name="Copeland A."/>
            <person name="Barry K.W."/>
            <person name="Cichocki N."/>
            <person name="Veneault-Fourrey C."/>
            <person name="LaButti K."/>
            <person name="Lindquist E.A."/>
            <person name="Lipzen A."/>
            <person name="Lundell T."/>
            <person name="Morin E."/>
            <person name="Murat C."/>
            <person name="Sun H."/>
            <person name="Tunlid A."/>
            <person name="Henrissat B."/>
            <person name="Grigoriev I.V."/>
            <person name="Hibbett D.S."/>
            <person name="Martin F."/>
            <person name="Nordberg H.P."/>
            <person name="Cantor M.N."/>
            <person name="Hua S.X."/>
        </authorList>
    </citation>
    <scope>NUCLEOTIDE SEQUENCE [LARGE SCALE GENOMIC DNA]</scope>
    <source>
        <strain evidence="2 3">MAFF 305830</strain>
    </source>
</reference>
<evidence type="ECO:0000313" key="3">
    <source>
        <dbReference type="Proteomes" id="UP000054097"/>
    </source>
</evidence>
<evidence type="ECO:0000313" key="2">
    <source>
        <dbReference type="EMBL" id="KIM23379.1"/>
    </source>
</evidence>